<evidence type="ECO:0000313" key="3">
    <source>
        <dbReference type="Proteomes" id="UP001205890"/>
    </source>
</evidence>
<dbReference type="Gene3D" id="3.30.200.20">
    <property type="entry name" value="Phosphorylase Kinase, domain 1"/>
    <property type="match status" value="1"/>
</dbReference>
<dbReference type="PANTHER" id="PTHR47829">
    <property type="entry name" value="HYDROLASE, PUTATIVE (AFU_ORTHOLOGUE AFUA_1G12880)-RELATED"/>
    <property type="match status" value="1"/>
</dbReference>
<dbReference type="InterPro" id="IPR002575">
    <property type="entry name" value="Aminoglycoside_PTrfase"/>
</dbReference>
<feature type="domain" description="Aminoglycoside phosphotransferase" evidence="1">
    <location>
        <begin position="35"/>
        <end position="253"/>
    </location>
</feature>
<dbReference type="Gene3D" id="3.90.1200.10">
    <property type="match status" value="1"/>
</dbReference>
<accession>A0ABT1LB80</accession>
<dbReference type="Proteomes" id="UP001205890">
    <property type="component" value="Unassembled WGS sequence"/>
</dbReference>
<dbReference type="Pfam" id="PF01636">
    <property type="entry name" value="APH"/>
    <property type="match status" value="1"/>
</dbReference>
<dbReference type="InterPro" id="IPR041726">
    <property type="entry name" value="ACAD10_11_N"/>
</dbReference>
<organism evidence="2 3">
    <name type="scientific">Alsobacter ponti</name>
    <dbReference type="NCBI Taxonomy" id="2962936"/>
    <lineage>
        <taxon>Bacteria</taxon>
        <taxon>Pseudomonadati</taxon>
        <taxon>Pseudomonadota</taxon>
        <taxon>Alphaproteobacteria</taxon>
        <taxon>Hyphomicrobiales</taxon>
        <taxon>Alsobacteraceae</taxon>
        <taxon>Alsobacter</taxon>
    </lineage>
</organism>
<keyword evidence="3" id="KW-1185">Reference proteome</keyword>
<dbReference type="SUPFAM" id="SSF56112">
    <property type="entry name" value="Protein kinase-like (PK-like)"/>
    <property type="match status" value="1"/>
</dbReference>
<dbReference type="InterPro" id="IPR052898">
    <property type="entry name" value="ACAD10-like"/>
</dbReference>
<evidence type="ECO:0000259" key="1">
    <source>
        <dbReference type="Pfam" id="PF01636"/>
    </source>
</evidence>
<sequence length="345" mass="37257">MTGVGSASDVLDFDPERLAAHLGPRLPFATGTMAVRRIGGGQSNPTYALTFPAGRAILRKKPSGPILPMAHAVDREFRVLDALKDTAVPVPRPLLFEPDAGVIGTPFYVMEHLEGRVFHDCALPGLAPRERRAMYFSMAETLAALHAVDPAAIGLDDFGRPGDYFARQLARWSRQWAESPTDDIPELDAVVDWLAGKLPRDDAPPAIAHGDFRLGNLMFHPTEPRVIGVLDWELATLGHPLADVGFCCMTWHTSPEEYSGVLGLDIAALGIPTQDEFVARYEGLPAPSGRLQPVHIVFALFRFAVIFVGIADRARAGTAADANAAQTGRLAVNFARRAHALAMAS</sequence>
<dbReference type="CDD" id="cd05154">
    <property type="entry name" value="ACAD10_11_N-like"/>
    <property type="match status" value="1"/>
</dbReference>
<dbReference type="PANTHER" id="PTHR47829:SF1">
    <property type="entry name" value="HAD FAMILY PHOSPHATASE"/>
    <property type="match status" value="1"/>
</dbReference>
<proteinExistence type="predicted"/>
<comment type="caution">
    <text evidence="2">The sequence shown here is derived from an EMBL/GenBank/DDBJ whole genome shotgun (WGS) entry which is preliminary data.</text>
</comment>
<dbReference type="EMBL" id="JANCLU010000007">
    <property type="protein sequence ID" value="MCP8938745.1"/>
    <property type="molecule type" value="Genomic_DNA"/>
</dbReference>
<evidence type="ECO:0000313" key="2">
    <source>
        <dbReference type="EMBL" id="MCP8938745.1"/>
    </source>
</evidence>
<protein>
    <submittedName>
        <fullName evidence="2">Phosphotransferase family protein</fullName>
    </submittedName>
</protein>
<dbReference type="RefSeq" id="WP_254740965.1">
    <property type="nucleotide sequence ID" value="NZ_JANCLU010000007.1"/>
</dbReference>
<dbReference type="InterPro" id="IPR011009">
    <property type="entry name" value="Kinase-like_dom_sf"/>
</dbReference>
<gene>
    <name evidence="2" type="ORF">NK718_09490</name>
</gene>
<name>A0ABT1LB80_9HYPH</name>
<reference evidence="2 3" key="1">
    <citation type="submission" date="2022-07" db="EMBL/GenBank/DDBJ databases">
        <authorList>
            <person name="Li W.-J."/>
            <person name="Deng Q.-Q."/>
        </authorList>
    </citation>
    <scope>NUCLEOTIDE SEQUENCE [LARGE SCALE GENOMIC DNA]</scope>
    <source>
        <strain evidence="2 3">SYSU M60028</strain>
    </source>
</reference>